<dbReference type="SUPFAM" id="SSF57501">
    <property type="entry name" value="Cystine-knot cytokines"/>
    <property type="match status" value="1"/>
</dbReference>
<keyword evidence="6" id="KW-1015">Disulfide bond</keyword>
<dbReference type="GO" id="GO:0030509">
    <property type="term" value="P:BMP signaling pathway"/>
    <property type="evidence" value="ECO:0007669"/>
    <property type="project" value="TreeGrafter"/>
</dbReference>
<dbReference type="PROSITE" id="PS51257">
    <property type="entry name" value="PROKAR_LIPOPROTEIN"/>
    <property type="match status" value="1"/>
</dbReference>
<dbReference type="GO" id="GO:0005125">
    <property type="term" value="F:cytokine activity"/>
    <property type="evidence" value="ECO:0007669"/>
    <property type="project" value="TreeGrafter"/>
</dbReference>
<dbReference type="PANTHER" id="PTHR11848">
    <property type="entry name" value="TGF-BETA FAMILY"/>
    <property type="match status" value="1"/>
</dbReference>
<evidence type="ECO:0000313" key="11">
    <source>
        <dbReference type="EMBL" id="KAG9346122.1"/>
    </source>
</evidence>
<keyword evidence="4 9" id="KW-0732">Signal</keyword>
<dbReference type="InterPro" id="IPR015615">
    <property type="entry name" value="TGF-beta-rel"/>
</dbReference>
<evidence type="ECO:0000256" key="3">
    <source>
        <dbReference type="ARBA" id="ARBA00022525"/>
    </source>
</evidence>
<evidence type="ECO:0000256" key="5">
    <source>
        <dbReference type="ARBA" id="ARBA00023030"/>
    </source>
</evidence>
<dbReference type="EMBL" id="JAFBMS010000016">
    <property type="protein sequence ID" value="KAG9346122.1"/>
    <property type="molecule type" value="Genomic_DNA"/>
</dbReference>
<feature type="chain" id="PRO_5035896977" description="TGF-beta family profile domain-containing protein" evidence="9">
    <location>
        <begin position="25"/>
        <end position="420"/>
    </location>
</feature>
<gene>
    <name evidence="11" type="ORF">JZ751_007940</name>
</gene>
<sequence>MQALRNVLFPVCFSFMVSIGSCWCKPLDGMVLQEEEDSFQTAVGDLSVEEDDDPQREERNFLGGMKEQFLRKLNLSEVPQEHSKIDPPQFMIELYNRYASDKSSMPRSDVVRSFLLQDVIHTEKNDVSSKHRLLFNVSIPDHEEVTTAELRLFTLLNERSKVIGDVVATIKIYAVEYGREGPVLRFLNGEDMVGTHRSWESFDVTNTVQGWVRSGRGANELEVHVERRGCRAIRGGGLDISLSLKGNSSAALIVFSDDLGSRKKEAMTELRDMIAHEEESVFSGTDILPDGDDVLANTVASIPENVHLRRRRQARSDYCRKTSLRVSFKDIGWDKWIVAPAEYDAFECRGVCYFPLTDDLTPSKHAMIQTLVNLNNPKKANMACCVPTKLDPITVLYQENGIVTVRHLYEEMKVAECGCR</sequence>
<protein>
    <recommendedName>
        <fullName evidence="10">TGF-beta family profile domain-containing protein</fullName>
    </recommendedName>
</protein>
<keyword evidence="5 8" id="KW-0339">Growth factor</keyword>
<evidence type="ECO:0000256" key="6">
    <source>
        <dbReference type="ARBA" id="ARBA00023157"/>
    </source>
</evidence>
<keyword evidence="7" id="KW-0325">Glycoprotein</keyword>
<dbReference type="FunFam" id="2.10.90.10:FF:000001">
    <property type="entry name" value="Bone morphogenetic protein 4"/>
    <property type="match status" value="1"/>
</dbReference>
<proteinExistence type="inferred from homology"/>
<dbReference type="Pfam" id="PF00019">
    <property type="entry name" value="TGF_beta"/>
    <property type="match status" value="1"/>
</dbReference>
<feature type="domain" description="TGF-beta family profile" evidence="10">
    <location>
        <begin position="309"/>
        <end position="420"/>
    </location>
</feature>
<evidence type="ECO:0000259" key="10">
    <source>
        <dbReference type="PROSITE" id="PS51362"/>
    </source>
</evidence>
<dbReference type="SMART" id="SM00204">
    <property type="entry name" value="TGFB"/>
    <property type="match status" value="1"/>
</dbReference>
<evidence type="ECO:0000256" key="9">
    <source>
        <dbReference type="SAM" id="SignalP"/>
    </source>
</evidence>
<dbReference type="InterPro" id="IPR001111">
    <property type="entry name" value="TGF-b_propeptide"/>
</dbReference>
<evidence type="ECO:0000256" key="4">
    <source>
        <dbReference type="ARBA" id="ARBA00022729"/>
    </source>
</evidence>
<keyword evidence="3" id="KW-0964">Secreted</keyword>
<comment type="subcellular location">
    <subcellularLocation>
        <location evidence="1">Secreted</location>
    </subcellularLocation>
</comment>
<evidence type="ECO:0000256" key="7">
    <source>
        <dbReference type="ARBA" id="ARBA00023180"/>
    </source>
</evidence>
<organism evidence="11 12">
    <name type="scientific">Albula glossodonta</name>
    <name type="common">roundjaw bonefish</name>
    <dbReference type="NCBI Taxonomy" id="121402"/>
    <lineage>
        <taxon>Eukaryota</taxon>
        <taxon>Metazoa</taxon>
        <taxon>Chordata</taxon>
        <taxon>Craniata</taxon>
        <taxon>Vertebrata</taxon>
        <taxon>Euteleostomi</taxon>
        <taxon>Actinopterygii</taxon>
        <taxon>Neopterygii</taxon>
        <taxon>Teleostei</taxon>
        <taxon>Albuliformes</taxon>
        <taxon>Albulidae</taxon>
        <taxon>Albula</taxon>
    </lineage>
</organism>
<keyword evidence="12" id="KW-1185">Reference proteome</keyword>
<evidence type="ECO:0000313" key="12">
    <source>
        <dbReference type="Proteomes" id="UP000824540"/>
    </source>
</evidence>
<dbReference type="PROSITE" id="PS51362">
    <property type="entry name" value="TGF_BETA_2"/>
    <property type="match status" value="1"/>
</dbReference>
<dbReference type="Gene3D" id="2.60.120.970">
    <property type="match status" value="1"/>
</dbReference>
<dbReference type="GO" id="GO:0035239">
    <property type="term" value="P:tube morphogenesis"/>
    <property type="evidence" value="ECO:0007669"/>
    <property type="project" value="UniProtKB-ARBA"/>
</dbReference>
<evidence type="ECO:0000256" key="1">
    <source>
        <dbReference type="ARBA" id="ARBA00004613"/>
    </source>
</evidence>
<dbReference type="Pfam" id="PF00688">
    <property type="entry name" value="TGFb_propeptide"/>
    <property type="match status" value="1"/>
</dbReference>
<dbReference type="AlphaFoldDB" id="A0A8T2P935"/>
<accession>A0A8T2P935</accession>
<dbReference type="Proteomes" id="UP000824540">
    <property type="component" value="Unassembled WGS sequence"/>
</dbReference>
<dbReference type="PROSITE" id="PS00250">
    <property type="entry name" value="TGF_BETA_1"/>
    <property type="match status" value="1"/>
</dbReference>
<evidence type="ECO:0000256" key="8">
    <source>
        <dbReference type="RuleBase" id="RU000354"/>
    </source>
</evidence>
<dbReference type="Gene3D" id="2.10.90.10">
    <property type="entry name" value="Cystine-knot cytokines"/>
    <property type="match status" value="1"/>
</dbReference>
<comment type="similarity">
    <text evidence="2 8">Belongs to the TGF-beta family.</text>
</comment>
<reference evidence="11" key="1">
    <citation type="thesis" date="2021" institute="BYU ScholarsArchive" country="Provo, UT, USA">
        <title>Applications of and Algorithms for Genome Assembly and Genomic Analyses with an Emphasis on Marine Teleosts.</title>
        <authorList>
            <person name="Pickett B.D."/>
        </authorList>
    </citation>
    <scope>NUCLEOTIDE SEQUENCE</scope>
    <source>
        <strain evidence="11">HI-2016</strain>
    </source>
</reference>
<dbReference type="InterPro" id="IPR017948">
    <property type="entry name" value="TGFb_CS"/>
</dbReference>
<dbReference type="GO" id="GO:0005615">
    <property type="term" value="C:extracellular space"/>
    <property type="evidence" value="ECO:0007669"/>
    <property type="project" value="TreeGrafter"/>
</dbReference>
<dbReference type="OrthoDB" id="5987191at2759"/>
<dbReference type="CDD" id="cd19400">
    <property type="entry name" value="TGF_beta_BMP9"/>
    <property type="match status" value="1"/>
</dbReference>
<feature type="signal peptide" evidence="9">
    <location>
        <begin position="1"/>
        <end position="24"/>
    </location>
</feature>
<dbReference type="GO" id="GO:0008083">
    <property type="term" value="F:growth factor activity"/>
    <property type="evidence" value="ECO:0007669"/>
    <property type="project" value="UniProtKB-KW"/>
</dbReference>
<name>A0A8T2P935_9TELE</name>
<comment type="caution">
    <text evidence="11">The sequence shown here is derived from an EMBL/GenBank/DDBJ whole genome shotgun (WGS) entry which is preliminary data.</text>
</comment>
<dbReference type="InterPro" id="IPR001839">
    <property type="entry name" value="TGF-b_C"/>
</dbReference>
<dbReference type="InterPro" id="IPR029034">
    <property type="entry name" value="Cystine-knot_cytokine"/>
</dbReference>
<dbReference type="PANTHER" id="PTHR11848:SF157">
    <property type="entry name" value="GROWTH_DIFFERENTIATION FACTOR 2"/>
    <property type="match status" value="1"/>
</dbReference>
<evidence type="ECO:0000256" key="2">
    <source>
        <dbReference type="ARBA" id="ARBA00006656"/>
    </source>
</evidence>